<dbReference type="EMBL" id="JADEXG010000042">
    <property type="protein sequence ID" value="MBE9078905.1"/>
    <property type="molecule type" value="Genomic_DNA"/>
</dbReference>
<evidence type="ECO:0000313" key="1">
    <source>
        <dbReference type="EMBL" id="MBE9078905.1"/>
    </source>
</evidence>
<sequence>SPLPSSLFPLHPLPPNTFPCWLTSTSETPHRMTLYLKLNQPPAHSRDYHLQAEVFKDKWAVLKSLPLPWSVVMRPERLMLLNDSQN</sequence>
<evidence type="ECO:0000313" key="2">
    <source>
        <dbReference type="Proteomes" id="UP000636505"/>
    </source>
</evidence>
<accession>A0A8J7DP09</accession>
<dbReference type="Proteomes" id="UP000636505">
    <property type="component" value="Unassembled WGS sequence"/>
</dbReference>
<reference evidence="1" key="1">
    <citation type="submission" date="2020-10" db="EMBL/GenBank/DDBJ databases">
        <authorList>
            <person name="Castelo-Branco R."/>
            <person name="Eusebio N."/>
            <person name="Adriana R."/>
            <person name="Vieira A."/>
            <person name="Brugerolle De Fraissinette N."/>
            <person name="Rezende De Castro R."/>
            <person name="Schneider M.P."/>
            <person name="Vasconcelos V."/>
            <person name="Leao P.N."/>
        </authorList>
    </citation>
    <scope>NUCLEOTIDE SEQUENCE</scope>
    <source>
        <strain evidence="1">LEGE 07310</strain>
    </source>
</reference>
<dbReference type="AlphaFoldDB" id="A0A8J7DP09"/>
<keyword evidence="2" id="KW-1185">Reference proteome</keyword>
<gene>
    <name evidence="1" type="ORF">IQ241_16665</name>
</gene>
<organism evidence="1 2">
    <name type="scientific">Vasconcelosia minhoensis LEGE 07310</name>
    <dbReference type="NCBI Taxonomy" id="915328"/>
    <lineage>
        <taxon>Bacteria</taxon>
        <taxon>Bacillati</taxon>
        <taxon>Cyanobacteriota</taxon>
        <taxon>Cyanophyceae</taxon>
        <taxon>Nodosilineales</taxon>
        <taxon>Cymatolegaceae</taxon>
        <taxon>Vasconcelosia</taxon>
        <taxon>Vasconcelosia minhoensis</taxon>
    </lineage>
</organism>
<comment type="caution">
    <text evidence="1">The sequence shown here is derived from an EMBL/GenBank/DDBJ whole genome shotgun (WGS) entry which is preliminary data.</text>
</comment>
<feature type="non-terminal residue" evidence="1">
    <location>
        <position position="1"/>
    </location>
</feature>
<protein>
    <submittedName>
        <fullName evidence="1">Molybdate ABC transporter permease subunit</fullName>
    </submittedName>
</protein>
<proteinExistence type="predicted"/>
<name>A0A8J7DP09_9CYAN</name>